<reference evidence="3 4" key="1">
    <citation type="submission" date="2020-08" db="EMBL/GenBank/DDBJ databases">
        <title>The isolate Caproiciproducens sp. 7D4C2 produces n-caproate at mildly acidic conditions from hexoses: genome and rBOX comparison with related strains and chain-elongating bacteria.</title>
        <authorList>
            <person name="Esquivel-Elizondo S."/>
            <person name="Bagci C."/>
            <person name="Temovska M."/>
            <person name="Jeon B.S."/>
            <person name="Bessarab I."/>
            <person name="Williams R.B.H."/>
            <person name="Huson D.H."/>
            <person name="Angenent L.T."/>
        </authorList>
    </citation>
    <scope>NUCLEOTIDE SEQUENCE [LARGE SCALE GENOMIC DNA]</scope>
    <source>
        <strain evidence="3 4">7D4C2</strain>
    </source>
</reference>
<dbReference type="KEGG" id="cfem:HCR03_16255"/>
<dbReference type="SUPFAM" id="SSF47413">
    <property type="entry name" value="lambda repressor-like DNA-binding domains"/>
    <property type="match status" value="1"/>
</dbReference>
<organism evidence="3 4">
    <name type="scientific">Caproicibacter fermentans</name>
    <dbReference type="NCBI Taxonomy" id="2576756"/>
    <lineage>
        <taxon>Bacteria</taxon>
        <taxon>Bacillati</taxon>
        <taxon>Bacillota</taxon>
        <taxon>Clostridia</taxon>
        <taxon>Eubacteriales</taxon>
        <taxon>Acutalibacteraceae</taxon>
        <taxon>Caproicibacter</taxon>
    </lineage>
</organism>
<accession>A0A7G8T9B9</accession>
<dbReference type="Proteomes" id="UP000515909">
    <property type="component" value="Chromosome"/>
</dbReference>
<dbReference type="AlphaFoldDB" id="A0A7G8T9B9"/>
<dbReference type="PROSITE" id="PS50943">
    <property type="entry name" value="HTH_CROC1"/>
    <property type="match status" value="1"/>
</dbReference>
<dbReference type="InterPro" id="IPR050807">
    <property type="entry name" value="TransReg_Diox_bact_type"/>
</dbReference>
<evidence type="ECO:0000313" key="4">
    <source>
        <dbReference type="Proteomes" id="UP000515909"/>
    </source>
</evidence>
<gene>
    <name evidence="3" type="ORF">HCR03_16255</name>
</gene>
<dbReference type="CDD" id="cd00093">
    <property type="entry name" value="HTH_XRE"/>
    <property type="match status" value="1"/>
</dbReference>
<dbReference type="PANTHER" id="PTHR46797:SF1">
    <property type="entry name" value="METHYLPHOSPHONATE SYNTHASE"/>
    <property type="match status" value="1"/>
</dbReference>
<evidence type="ECO:0000259" key="2">
    <source>
        <dbReference type="PROSITE" id="PS50943"/>
    </source>
</evidence>
<protein>
    <submittedName>
        <fullName evidence="3">Helix-turn-helix domain-containing protein</fullName>
    </submittedName>
</protein>
<dbReference type="EMBL" id="CP060286">
    <property type="protein sequence ID" value="QNK40210.1"/>
    <property type="molecule type" value="Genomic_DNA"/>
</dbReference>
<evidence type="ECO:0000256" key="1">
    <source>
        <dbReference type="ARBA" id="ARBA00023125"/>
    </source>
</evidence>
<dbReference type="RefSeq" id="WP_013485816.1">
    <property type="nucleotide sequence ID" value="NZ_CP060286.1"/>
</dbReference>
<dbReference type="GO" id="GO:0003700">
    <property type="term" value="F:DNA-binding transcription factor activity"/>
    <property type="evidence" value="ECO:0007669"/>
    <property type="project" value="TreeGrafter"/>
</dbReference>
<dbReference type="GO" id="GO:0005829">
    <property type="term" value="C:cytosol"/>
    <property type="evidence" value="ECO:0007669"/>
    <property type="project" value="TreeGrafter"/>
</dbReference>
<keyword evidence="1" id="KW-0238">DNA-binding</keyword>
<sequence>MHYDMKRMGTIIQGARISRGMTQTALADKIEVSLRTIIAIETGKRNPTFEVLYKIIQELSIPADLIFRPEDVTGTPEQEQFIREFRDANEQEQQIAIASARGIWKELRHENKG</sequence>
<dbReference type="Pfam" id="PF01381">
    <property type="entry name" value="HTH_3"/>
    <property type="match status" value="1"/>
</dbReference>
<dbReference type="PANTHER" id="PTHR46797">
    <property type="entry name" value="HTH-TYPE TRANSCRIPTIONAL REGULATOR"/>
    <property type="match status" value="1"/>
</dbReference>
<dbReference type="GO" id="GO:0003677">
    <property type="term" value="F:DNA binding"/>
    <property type="evidence" value="ECO:0007669"/>
    <property type="project" value="UniProtKB-KW"/>
</dbReference>
<dbReference type="Gene3D" id="1.10.260.40">
    <property type="entry name" value="lambda repressor-like DNA-binding domains"/>
    <property type="match status" value="1"/>
</dbReference>
<feature type="domain" description="HTH cro/C1-type" evidence="2">
    <location>
        <begin position="12"/>
        <end position="66"/>
    </location>
</feature>
<dbReference type="InterPro" id="IPR001387">
    <property type="entry name" value="Cro/C1-type_HTH"/>
</dbReference>
<name>A0A7G8T9B9_9FIRM</name>
<dbReference type="InterPro" id="IPR010982">
    <property type="entry name" value="Lambda_DNA-bd_dom_sf"/>
</dbReference>
<dbReference type="SMART" id="SM00530">
    <property type="entry name" value="HTH_XRE"/>
    <property type="match status" value="1"/>
</dbReference>
<proteinExistence type="predicted"/>
<evidence type="ECO:0000313" key="3">
    <source>
        <dbReference type="EMBL" id="QNK40210.1"/>
    </source>
</evidence>